<evidence type="ECO:0000313" key="3">
    <source>
        <dbReference type="EMBL" id="KAJ0974563.1"/>
    </source>
</evidence>
<dbReference type="PANTHER" id="PTHR15441:SF2">
    <property type="entry name" value="RIBONUCLEASE P_MRP PROTEIN SUBUNIT POP5"/>
    <property type="match status" value="1"/>
</dbReference>
<keyword evidence="2" id="KW-0819">tRNA processing</keyword>
<dbReference type="GO" id="GO:0005730">
    <property type="term" value="C:nucleolus"/>
    <property type="evidence" value="ECO:0007669"/>
    <property type="project" value="TreeGrafter"/>
</dbReference>
<organism evidence="3 4">
    <name type="scientific">Dioscorea zingiberensis</name>
    <dbReference type="NCBI Taxonomy" id="325984"/>
    <lineage>
        <taxon>Eukaryota</taxon>
        <taxon>Viridiplantae</taxon>
        <taxon>Streptophyta</taxon>
        <taxon>Embryophyta</taxon>
        <taxon>Tracheophyta</taxon>
        <taxon>Spermatophyta</taxon>
        <taxon>Magnoliopsida</taxon>
        <taxon>Liliopsida</taxon>
        <taxon>Dioscoreales</taxon>
        <taxon>Dioscoreaceae</taxon>
        <taxon>Dioscorea</taxon>
    </lineage>
</organism>
<dbReference type="SUPFAM" id="SSF160350">
    <property type="entry name" value="Rnp2-like"/>
    <property type="match status" value="1"/>
</dbReference>
<dbReference type="PANTHER" id="PTHR15441">
    <property type="entry name" value="RIBONUCLEASE P PROTEIN SUBUNIT P14"/>
    <property type="match status" value="1"/>
</dbReference>
<dbReference type="Gene3D" id="3.30.70.3250">
    <property type="entry name" value="Ribonuclease P, Pop5 subunit"/>
    <property type="match status" value="1"/>
</dbReference>
<evidence type="ECO:0000256" key="1">
    <source>
        <dbReference type="ARBA" id="ARBA00010800"/>
    </source>
</evidence>
<protein>
    <submittedName>
        <fullName evidence="3">Uncharacterized protein</fullName>
    </submittedName>
</protein>
<dbReference type="Proteomes" id="UP001085076">
    <property type="component" value="Miscellaneous, Linkage group lg04"/>
</dbReference>
<comment type="similarity">
    <text evidence="1">Belongs to the eukaryotic/archaeal RNase P protein component 2 family.</text>
</comment>
<dbReference type="AlphaFoldDB" id="A0A9D5CJK0"/>
<dbReference type="InterPro" id="IPR002759">
    <property type="entry name" value="Pop5/Rpp14/Rnp2-like"/>
</dbReference>
<dbReference type="Pfam" id="PF01900">
    <property type="entry name" value="RNase_P_Rpp14"/>
    <property type="match status" value="1"/>
</dbReference>
<dbReference type="InterPro" id="IPR038085">
    <property type="entry name" value="Rnp2-like_sf"/>
</dbReference>
<dbReference type="GO" id="GO:0033204">
    <property type="term" value="F:ribonuclease P RNA binding"/>
    <property type="evidence" value="ECO:0007669"/>
    <property type="project" value="TreeGrafter"/>
</dbReference>
<proteinExistence type="inferred from homology"/>
<name>A0A9D5CJK0_9LILI</name>
<dbReference type="GO" id="GO:0001682">
    <property type="term" value="P:tRNA 5'-leader removal"/>
    <property type="evidence" value="ECO:0007669"/>
    <property type="project" value="InterPro"/>
</dbReference>
<sequence>MVQFKNRYMVMEVFIDPNREFGGQEPIVISHFNLAKAIKDSMLLNFGECGLALSLLSFQVKYVNPVTKVCIIRTSREDHEKVWAAITMVRSIGKCPITFNLLDLSGSIRACKAAAKKCDEAKFEAYKLASGGCVKPEITHTVESCFEKLKNLES</sequence>
<dbReference type="FunFam" id="3.30.70.3250:FF:000003">
    <property type="entry name" value="Ribonuclease P/MRP protein subunit POP5"/>
    <property type="match status" value="1"/>
</dbReference>
<dbReference type="GO" id="GO:0030681">
    <property type="term" value="C:multimeric ribonuclease P complex"/>
    <property type="evidence" value="ECO:0007669"/>
    <property type="project" value="TreeGrafter"/>
</dbReference>
<evidence type="ECO:0000313" key="4">
    <source>
        <dbReference type="Proteomes" id="UP001085076"/>
    </source>
</evidence>
<dbReference type="GO" id="GO:0000172">
    <property type="term" value="C:ribonuclease MRP complex"/>
    <property type="evidence" value="ECO:0007669"/>
    <property type="project" value="TreeGrafter"/>
</dbReference>
<dbReference type="EMBL" id="JAGGNH010000004">
    <property type="protein sequence ID" value="KAJ0974563.1"/>
    <property type="molecule type" value="Genomic_DNA"/>
</dbReference>
<reference evidence="3" key="2">
    <citation type="journal article" date="2022" name="Hortic Res">
        <title>The genome of Dioscorea zingiberensis sheds light on the biosynthesis, origin and evolution of the medicinally important diosgenin saponins.</title>
        <authorList>
            <person name="Li Y."/>
            <person name="Tan C."/>
            <person name="Li Z."/>
            <person name="Guo J."/>
            <person name="Li S."/>
            <person name="Chen X."/>
            <person name="Wang C."/>
            <person name="Dai X."/>
            <person name="Yang H."/>
            <person name="Song W."/>
            <person name="Hou L."/>
            <person name="Xu J."/>
            <person name="Tong Z."/>
            <person name="Xu A."/>
            <person name="Yuan X."/>
            <person name="Wang W."/>
            <person name="Yang Q."/>
            <person name="Chen L."/>
            <person name="Sun Z."/>
            <person name="Wang K."/>
            <person name="Pan B."/>
            <person name="Chen J."/>
            <person name="Bao Y."/>
            <person name="Liu F."/>
            <person name="Qi X."/>
            <person name="Gang D.R."/>
            <person name="Wen J."/>
            <person name="Li J."/>
        </authorList>
    </citation>
    <scope>NUCLEOTIDE SEQUENCE</scope>
    <source>
        <strain evidence="3">Dzin_1.0</strain>
    </source>
</reference>
<keyword evidence="4" id="KW-1185">Reference proteome</keyword>
<comment type="caution">
    <text evidence="3">The sequence shown here is derived from an EMBL/GenBank/DDBJ whole genome shotgun (WGS) entry which is preliminary data.</text>
</comment>
<accession>A0A9D5CJK0</accession>
<evidence type="ECO:0000256" key="2">
    <source>
        <dbReference type="ARBA" id="ARBA00022694"/>
    </source>
</evidence>
<reference evidence="3" key="1">
    <citation type="submission" date="2021-03" db="EMBL/GenBank/DDBJ databases">
        <authorList>
            <person name="Li Z."/>
            <person name="Yang C."/>
        </authorList>
    </citation>
    <scope>NUCLEOTIDE SEQUENCE</scope>
    <source>
        <strain evidence="3">Dzin_1.0</strain>
        <tissue evidence="3">Leaf</tissue>
    </source>
</reference>
<gene>
    <name evidence="3" type="ORF">J5N97_016528</name>
</gene>
<dbReference type="OrthoDB" id="24745at2759"/>